<dbReference type="GO" id="GO:0005524">
    <property type="term" value="F:ATP binding"/>
    <property type="evidence" value="ECO:0007669"/>
    <property type="project" value="UniProtKB-KW"/>
</dbReference>
<evidence type="ECO:0000313" key="12">
    <source>
        <dbReference type="EMBL" id="TYR99233.1"/>
    </source>
</evidence>
<accession>A0A5D4MD25</accession>
<feature type="transmembrane region" description="Helical" evidence="9">
    <location>
        <begin position="63"/>
        <end position="83"/>
    </location>
</feature>
<dbReference type="PRINTS" id="PR00344">
    <property type="entry name" value="BCTRLSENSOR"/>
</dbReference>
<evidence type="ECO:0000259" key="10">
    <source>
        <dbReference type="PROSITE" id="PS50109"/>
    </source>
</evidence>
<dbReference type="AlphaFoldDB" id="A0A5D4MD25"/>
<evidence type="ECO:0000256" key="5">
    <source>
        <dbReference type="ARBA" id="ARBA00022741"/>
    </source>
</evidence>
<dbReference type="PANTHER" id="PTHR43065:SF10">
    <property type="entry name" value="PEROXIDE STRESS-ACTIVATED HISTIDINE KINASE MAK3"/>
    <property type="match status" value="1"/>
</dbReference>
<evidence type="ECO:0000256" key="9">
    <source>
        <dbReference type="SAM" id="Phobius"/>
    </source>
</evidence>
<evidence type="ECO:0000256" key="6">
    <source>
        <dbReference type="ARBA" id="ARBA00022777"/>
    </source>
</evidence>
<dbReference type="CDD" id="cd00082">
    <property type="entry name" value="HisKA"/>
    <property type="match status" value="1"/>
</dbReference>
<dbReference type="SUPFAM" id="SSF55874">
    <property type="entry name" value="ATPase domain of HSP90 chaperone/DNA topoisomerase II/histidine kinase"/>
    <property type="match status" value="1"/>
</dbReference>
<dbReference type="InterPro" id="IPR035965">
    <property type="entry name" value="PAS-like_dom_sf"/>
</dbReference>
<dbReference type="InterPro" id="IPR003594">
    <property type="entry name" value="HATPase_dom"/>
</dbReference>
<keyword evidence="4" id="KW-0808">Transferase</keyword>
<evidence type="ECO:0000256" key="7">
    <source>
        <dbReference type="ARBA" id="ARBA00022840"/>
    </source>
</evidence>
<protein>
    <recommendedName>
        <fullName evidence="2">histidine kinase</fullName>
        <ecNumber evidence="2">2.7.13.3</ecNumber>
    </recommendedName>
</protein>
<dbReference type="Gene3D" id="3.30.450.20">
    <property type="entry name" value="PAS domain"/>
    <property type="match status" value="1"/>
</dbReference>
<dbReference type="Pfam" id="PF02518">
    <property type="entry name" value="HATPase_c"/>
    <property type="match status" value="1"/>
</dbReference>
<dbReference type="PANTHER" id="PTHR43065">
    <property type="entry name" value="SENSOR HISTIDINE KINASE"/>
    <property type="match status" value="1"/>
</dbReference>
<dbReference type="InterPro" id="IPR036890">
    <property type="entry name" value="HATPase_C_sf"/>
</dbReference>
<dbReference type="Gene3D" id="1.10.287.130">
    <property type="match status" value="1"/>
</dbReference>
<feature type="transmembrane region" description="Helical" evidence="9">
    <location>
        <begin position="144"/>
        <end position="168"/>
    </location>
</feature>
<comment type="catalytic activity">
    <reaction evidence="1">
        <text>ATP + protein L-histidine = ADP + protein N-phospho-L-histidine.</text>
        <dbReference type="EC" id="2.7.13.3"/>
    </reaction>
</comment>
<keyword evidence="5" id="KW-0547">Nucleotide-binding</keyword>
<feature type="transmembrane region" description="Helical" evidence="9">
    <location>
        <begin position="31"/>
        <end position="51"/>
    </location>
</feature>
<keyword evidence="9" id="KW-0812">Transmembrane</keyword>
<dbReference type="InterPro" id="IPR003661">
    <property type="entry name" value="HisK_dim/P_dom"/>
</dbReference>
<dbReference type="CDD" id="cd00075">
    <property type="entry name" value="HATPase"/>
    <property type="match status" value="1"/>
</dbReference>
<keyword evidence="3" id="KW-0597">Phosphoprotein</keyword>
<dbReference type="EC" id="2.7.13.3" evidence="2"/>
<dbReference type="Gene3D" id="3.30.565.10">
    <property type="entry name" value="Histidine kinase-like ATPase, C-terminal domain"/>
    <property type="match status" value="1"/>
</dbReference>
<dbReference type="EMBL" id="VTEG01000006">
    <property type="protein sequence ID" value="TYR99233.1"/>
    <property type="molecule type" value="Genomic_DNA"/>
</dbReference>
<reference evidence="12 13" key="1">
    <citation type="submission" date="2019-08" db="EMBL/GenBank/DDBJ databases">
        <title>Bacillus genomes from the desert of Cuatro Cienegas, Coahuila.</title>
        <authorList>
            <person name="Olmedo-Alvarez G."/>
        </authorList>
    </citation>
    <scope>NUCLEOTIDE SEQUENCE [LARGE SCALE GENOMIC DNA]</scope>
    <source>
        <strain evidence="12 13">CH128b_4D</strain>
    </source>
</reference>
<feature type="transmembrane region" description="Helical" evidence="9">
    <location>
        <begin position="104"/>
        <end position="124"/>
    </location>
</feature>
<dbReference type="SMART" id="SM00387">
    <property type="entry name" value="HATPase_c"/>
    <property type="match status" value="1"/>
</dbReference>
<evidence type="ECO:0000259" key="11">
    <source>
        <dbReference type="PROSITE" id="PS50112"/>
    </source>
</evidence>
<dbReference type="SMART" id="SM00388">
    <property type="entry name" value="HisKA"/>
    <property type="match status" value="1"/>
</dbReference>
<evidence type="ECO:0000256" key="3">
    <source>
        <dbReference type="ARBA" id="ARBA00022553"/>
    </source>
</evidence>
<dbReference type="GO" id="GO:0000155">
    <property type="term" value="F:phosphorelay sensor kinase activity"/>
    <property type="evidence" value="ECO:0007669"/>
    <property type="project" value="InterPro"/>
</dbReference>
<dbReference type="PROSITE" id="PS50109">
    <property type="entry name" value="HIS_KIN"/>
    <property type="match status" value="1"/>
</dbReference>
<dbReference type="CDD" id="cd00130">
    <property type="entry name" value="PAS"/>
    <property type="match status" value="1"/>
</dbReference>
<keyword evidence="9" id="KW-0472">Membrane</keyword>
<feature type="transmembrane region" description="Helical" evidence="9">
    <location>
        <begin position="180"/>
        <end position="200"/>
    </location>
</feature>
<feature type="transmembrane region" description="Helical" evidence="9">
    <location>
        <begin position="206"/>
        <end position="224"/>
    </location>
</feature>
<keyword evidence="9" id="KW-1133">Transmembrane helix</keyword>
<dbReference type="InterPro" id="IPR036097">
    <property type="entry name" value="HisK_dim/P_sf"/>
</dbReference>
<keyword evidence="8" id="KW-0902">Two-component regulatory system</keyword>
<dbReference type="SUPFAM" id="SSF47384">
    <property type="entry name" value="Homodimeric domain of signal transducing histidine kinase"/>
    <property type="match status" value="1"/>
</dbReference>
<dbReference type="InterPro" id="IPR005467">
    <property type="entry name" value="His_kinase_dom"/>
</dbReference>
<sequence>MDFILLMGIAVIPFIVAVSLLVYSRNTLSEALALFLLLICFWQLDISLLYAHSYMQAETLDRLFRLLRIGPIMITPVMYYLSFYLVRKHKELNSFKRVFNKKGLIFIWGFSLVVYIFNFTGLGIREYELISQDFLSPAYLLPIYGPLNSTFIMNIILVFINTLFLLLISYNTKDIYYGRFYKSVVAGGLLLFLNGVISGFGMLPLYFSSLNSILVAVILFIGFYQMQSQKLKDMNFKLAKQSRLLEEVMDINPNYIVVLNKFKTIITINDSMLSLLSASKHELEGRHFSTLLKHPYEMELNSRHLQKLTTPNGDTRFVQWGCKKLKLDTLETFTLFYGIDYSSQKKQEELLIASEKFKVIGELAASIAHEIRNPLTTIRGFIQLLNEKNQLKELEGAVLEEINGIEQVLKELLLLARPEAQNEGKESGIQPIKVLEELKKIKMLFEGITLEQQKEIVLMETPGTQLITYMGSQHFKQIMVTLLKNGLEALPRGGKIKLKLDGHTGRIRIRIIDNGRGIPKERLSRIGEPYYTNREKGSGIGLTICFKLVRDYGGDMKIQSKEKWGTGVTIMLSPGEKADVNIEASDQMRTKILV</sequence>
<dbReference type="RefSeq" id="WP_148953856.1">
    <property type="nucleotide sequence ID" value="NZ_VTEG01000006.1"/>
</dbReference>
<evidence type="ECO:0000256" key="8">
    <source>
        <dbReference type="ARBA" id="ARBA00023012"/>
    </source>
</evidence>
<feature type="transmembrane region" description="Helical" evidence="9">
    <location>
        <begin position="6"/>
        <end position="24"/>
    </location>
</feature>
<name>A0A5D4MD25_9BACI</name>
<feature type="domain" description="Histidine kinase" evidence="10">
    <location>
        <begin position="366"/>
        <end position="576"/>
    </location>
</feature>
<evidence type="ECO:0000256" key="1">
    <source>
        <dbReference type="ARBA" id="ARBA00000085"/>
    </source>
</evidence>
<dbReference type="InterPro" id="IPR004358">
    <property type="entry name" value="Sig_transdc_His_kin-like_C"/>
</dbReference>
<gene>
    <name evidence="12" type="ORF">FZC84_10760</name>
</gene>
<proteinExistence type="predicted"/>
<dbReference type="SUPFAM" id="SSF55785">
    <property type="entry name" value="PYP-like sensor domain (PAS domain)"/>
    <property type="match status" value="1"/>
</dbReference>
<dbReference type="InterPro" id="IPR000014">
    <property type="entry name" value="PAS"/>
</dbReference>
<evidence type="ECO:0000313" key="13">
    <source>
        <dbReference type="Proteomes" id="UP000325182"/>
    </source>
</evidence>
<dbReference type="Pfam" id="PF00512">
    <property type="entry name" value="HisKA"/>
    <property type="match status" value="1"/>
</dbReference>
<organism evidence="12 13">
    <name type="scientific">Rossellomorea vietnamensis</name>
    <dbReference type="NCBI Taxonomy" id="218284"/>
    <lineage>
        <taxon>Bacteria</taxon>
        <taxon>Bacillati</taxon>
        <taxon>Bacillota</taxon>
        <taxon>Bacilli</taxon>
        <taxon>Bacillales</taxon>
        <taxon>Bacillaceae</taxon>
        <taxon>Rossellomorea</taxon>
    </lineage>
</organism>
<evidence type="ECO:0000256" key="4">
    <source>
        <dbReference type="ARBA" id="ARBA00022679"/>
    </source>
</evidence>
<comment type="caution">
    <text evidence="12">The sequence shown here is derived from an EMBL/GenBank/DDBJ whole genome shotgun (WGS) entry which is preliminary data.</text>
</comment>
<feature type="domain" description="PAS" evidence="11">
    <location>
        <begin position="241"/>
        <end position="312"/>
    </location>
</feature>
<keyword evidence="7" id="KW-0067">ATP-binding</keyword>
<dbReference type="SMART" id="SM00091">
    <property type="entry name" value="PAS"/>
    <property type="match status" value="1"/>
</dbReference>
<evidence type="ECO:0000256" key="2">
    <source>
        <dbReference type="ARBA" id="ARBA00012438"/>
    </source>
</evidence>
<dbReference type="Proteomes" id="UP000325182">
    <property type="component" value="Unassembled WGS sequence"/>
</dbReference>
<dbReference type="PROSITE" id="PS50112">
    <property type="entry name" value="PAS"/>
    <property type="match status" value="1"/>
</dbReference>
<keyword evidence="6" id="KW-0418">Kinase</keyword>